<dbReference type="GeneID" id="98179629"/>
<organism evidence="2 3">
    <name type="scientific">Madurella fahalii</name>
    <dbReference type="NCBI Taxonomy" id="1157608"/>
    <lineage>
        <taxon>Eukaryota</taxon>
        <taxon>Fungi</taxon>
        <taxon>Dikarya</taxon>
        <taxon>Ascomycota</taxon>
        <taxon>Pezizomycotina</taxon>
        <taxon>Sordariomycetes</taxon>
        <taxon>Sordariomycetidae</taxon>
        <taxon>Sordariales</taxon>
        <taxon>Sordariales incertae sedis</taxon>
        <taxon>Madurella</taxon>
    </lineage>
</organism>
<dbReference type="EMBL" id="BAAFSV010000005">
    <property type="protein sequence ID" value="GAB1318677.1"/>
    <property type="molecule type" value="Genomic_DNA"/>
</dbReference>
<feature type="chain" id="PRO_5046061881" evidence="1">
    <location>
        <begin position="21"/>
        <end position="131"/>
    </location>
</feature>
<feature type="signal peptide" evidence="1">
    <location>
        <begin position="1"/>
        <end position="20"/>
    </location>
</feature>
<evidence type="ECO:0000256" key="1">
    <source>
        <dbReference type="SAM" id="SignalP"/>
    </source>
</evidence>
<name>A0ABQ0GLN6_9PEZI</name>
<protein>
    <submittedName>
        <fullName evidence="2">Uncharacterized protein</fullName>
    </submittedName>
</protein>
<dbReference type="RefSeq" id="XP_070920407.1">
    <property type="nucleotide sequence ID" value="XM_071064306.1"/>
</dbReference>
<reference evidence="2 3" key="1">
    <citation type="submission" date="2024-09" db="EMBL/GenBank/DDBJ databases">
        <title>Itraconazole resistance in Madurella fahalii resulting from another homologue of gene encoding cytochrome P450 14-alpha sterol demethylase (CYP51).</title>
        <authorList>
            <person name="Yoshioka I."/>
            <person name="Fahal A.H."/>
            <person name="Kaneko S."/>
            <person name="Yaguchi T."/>
        </authorList>
    </citation>
    <scope>NUCLEOTIDE SEQUENCE [LARGE SCALE GENOMIC DNA]</scope>
    <source>
        <strain evidence="2 3">IFM 68171</strain>
    </source>
</reference>
<gene>
    <name evidence="2" type="ORF">MFIFM68171_08887</name>
</gene>
<keyword evidence="1" id="KW-0732">Signal</keyword>
<evidence type="ECO:0000313" key="3">
    <source>
        <dbReference type="Proteomes" id="UP001628179"/>
    </source>
</evidence>
<dbReference type="Proteomes" id="UP001628179">
    <property type="component" value="Unassembled WGS sequence"/>
</dbReference>
<comment type="caution">
    <text evidence="2">The sequence shown here is derived from an EMBL/GenBank/DDBJ whole genome shotgun (WGS) entry which is preliminary data.</text>
</comment>
<sequence length="131" mass="13892">MQLIPTIIISLLAAAETSSAWQIIGYQDSRTCNNQVRNRVLRGGNGQSGCYTFGQSMPGVTCTEYARDGAPAQGCHGHLPITSIRVGTGESCTFYQGGGCTGATHVVHRVNTCVTFGDRTTIGSYRCVSVI</sequence>
<keyword evidence="3" id="KW-1185">Reference proteome</keyword>
<proteinExistence type="predicted"/>
<accession>A0ABQ0GLN6</accession>
<evidence type="ECO:0000313" key="2">
    <source>
        <dbReference type="EMBL" id="GAB1318677.1"/>
    </source>
</evidence>